<dbReference type="Gene3D" id="3.50.50.60">
    <property type="entry name" value="FAD/NAD(P)-binding domain"/>
    <property type="match status" value="1"/>
</dbReference>
<dbReference type="Proteomes" id="UP000182836">
    <property type="component" value="Unassembled WGS sequence"/>
</dbReference>
<dbReference type="GO" id="GO:0006783">
    <property type="term" value="P:heme biosynthetic process"/>
    <property type="evidence" value="ECO:0007669"/>
    <property type="project" value="UniProtKB-UniRule"/>
</dbReference>
<evidence type="ECO:0000313" key="15">
    <source>
        <dbReference type="EMBL" id="SDI64900.1"/>
    </source>
</evidence>
<keyword evidence="12" id="KW-0812">Transmembrane</keyword>
<evidence type="ECO:0000256" key="7">
    <source>
        <dbReference type="ARBA" id="ARBA00022630"/>
    </source>
</evidence>
<evidence type="ECO:0000256" key="6">
    <source>
        <dbReference type="ARBA" id="ARBA00019046"/>
    </source>
</evidence>
<dbReference type="SUPFAM" id="SSF51905">
    <property type="entry name" value="FAD/NAD(P)-binding domain"/>
    <property type="match status" value="1"/>
</dbReference>
<keyword evidence="7 11" id="KW-0285">Flavoprotein</keyword>
<dbReference type="InterPro" id="IPR002937">
    <property type="entry name" value="Amino_oxidase"/>
</dbReference>
<dbReference type="PANTHER" id="PTHR42923:SF3">
    <property type="entry name" value="PROTOPORPHYRINOGEN OXIDASE"/>
    <property type="match status" value="1"/>
</dbReference>
<evidence type="ECO:0000256" key="11">
    <source>
        <dbReference type="RuleBase" id="RU364052"/>
    </source>
</evidence>
<keyword evidence="16" id="KW-1185">Reference proteome</keyword>
<evidence type="ECO:0000256" key="8">
    <source>
        <dbReference type="ARBA" id="ARBA00022827"/>
    </source>
</evidence>
<dbReference type="GO" id="GO:0005737">
    <property type="term" value="C:cytoplasm"/>
    <property type="evidence" value="ECO:0007669"/>
    <property type="project" value="UniProtKB-SubCell"/>
</dbReference>
<dbReference type="PANTHER" id="PTHR42923">
    <property type="entry name" value="PROTOPORPHYRINOGEN OXIDASE"/>
    <property type="match status" value="1"/>
</dbReference>
<keyword evidence="12" id="KW-1133">Transmembrane helix</keyword>
<keyword evidence="10 11" id="KW-0350">Heme biosynthesis</keyword>
<evidence type="ECO:0000256" key="5">
    <source>
        <dbReference type="ARBA" id="ARBA00012402"/>
    </source>
</evidence>
<dbReference type="RefSeq" id="WP_043065477.1">
    <property type="nucleotide sequence ID" value="NZ_BJOA01000018.1"/>
</dbReference>
<dbReference type="SUPFAM" id="SSF54373">
    <property type="entry name" value="FAD-linked reductases, C-terminal domain"/>
    <property type="match status" value="1"/>
</dbReference>
<dbReference type="NCBIfam" id="NF008845">
    <property type="entry name" value="PRK11883.1-5"/>
    <property type="match status" value="1"/>
</dbReference>
<feature type="transmembrane region" description="Helical" evidence="12">
    <location>
        <begin position="6"/>
        <end position="24"/>
    </location>
</feature>
<comment type="similarity">
    <text evidence="4 11">Belongs to the protoporphyrinogen/coproporphyrinogen oxidase family. Coproporphyrinogen III oxidase subfamily.</text>
</comment>
<keyword evidence="8 11" id="KW-0274">FAD</keyword>
<name>A0A0D1XQE0_ANEMI</name>
<evidence type="ECO:0000256" key="4">
    <source>
        <dbReference type="ARBA" id="ARBA00008310"/>
    </source>
</evidence>
<comment type="cofactor">
    <cofactor evidence="2 11">
        <name>FAD</name>
        <dbReference type="ChEBI" id="CHEBI:57692"/>
    </cofactor>
</comment>
<accession>A0A0D1XQE0</accession>
<evidence type="ECO:0000256" key="1">
    <source>
        <dbReference type="ARBA" id="ARBA00001755"/>
    </source>
</evidence>
<evidence type="ECO:0000256" key="10">
    <source>
        <dbReference type="ARBA" id="ARBA00023133"/>
    </source>
</evidence>
<dbReference type="AlphaFoldDB" id="A0A0D1XQE0"/>
<dbReference type="EC" id="1.3.3.15" evidence="5 11"/>
<evidence type="ECO:0000256" key="9">
    <source>
        <dbReference type="ARBA" id="ARBA00023002"/>
    </source>
</evidence>
<keyword evidence="9 11" id="KW-0560">Oxidoreductase</keyword>
<feature type="domain" description="Amine oxidase" evidence="13">
    <location>
        <begin position="15"/>
        <end position="466"/>
    </location>
</feature>
<evidence type="ECO:0000256" key="3">
    <source>
        <dbReference type="ARBA" id="ARBA00004744"/>
    </source>
</evidence>
<dbReference type="UniPathway" id="UPA00252"/>
<dbReference type="NCBIfam" id="TIGR00562">
    <property type="entry name" value="proto_IX_ox"/>
    <property type="match status" value="1"/>
</dbReference>
<dbReference type="STRING" id="47500.AF333_07140"/>
<dbReference type="EMBL" id="LGUG01000004">
    <property type="protein sequence ID" value="KON95288.1"/>
    <property type="molecule type" value="Genomic_DNA"/>
</dbReference>
<evidence type="ECO:0000259" key="13">
    <source>
        <dbReference type="Pfam" id="PF01593"/>
    </source>
</evidence>
<evidence type="ECO:0000256" key="12">
    <source>
        <dbReference type="SAM" id="Phobius"/>
    </source>
</evidence>
<dbReference type="OrthoDB" id="9805195at2"/>
<dbReference type="Gene3D" id="3.90.660.20">
    <property type="entry name" value="Protoporphyrinogen oxidase, mitochondrial, domain 2"/>
    <property type="match status" value="1"/>
</dbReference>
<dbReference type="Gene3D" id="1.10.3110.10">
    <property type="entry name" value="protoporphyrinogen ix oxidase, domain 3"/>
    <property type="match status" value="1"/>
</dbReference>
<keyword evidence="12" id="KW-0472">Membrane</keyword>
<dbReference type="EMBL" id="FNED01000006">
    <property type="protein sequence ID" value="SDI64900.1"/>
    <property type="molecule type" value="Genomic_DNA"/>
</dbReference>
<gene>
    <name evidence="14" type="ORF">AF333_07140</name>
    <name evidence="15" type="ORF">SAMN04487909_10635</name>
</gene>
<protein>
    <recommendedName>
        <fullName evidence="6 11">Coproporphyrinogen III oxidase</fullName>
        <ecNumber evidence="5 11">1.3.3.15</ecNumber>
    </recommendedName>
</protein>
<organism evidence="14 16">
    <name type="scientific">Aneurinibacillus migulanus</name>
    <name type="common">Bacillus migulanus</name>
    <dbReference type="NCBI Taxonomy" id="47500"/>
    <lineage>
        <taxon>Bacteria</taxon>
        <taxon>Bacillati</taxon>
        <taxon>Bacillota</taxon>
        <taxon>Bacilli</taxon>
        <taxon>Bacillales</taxon>
        <taxon>Paenibacillaceae</taxon>
        <taxon>Aneurinibacillus group</taxon>
        <taxon>Aneurinibacillus</taxon>
    </lineage>
</organism>
<reference evidence="14 16" key="1">
    <citation type="submission" date="2015-07" db="EMBL/GenBank/DDBJ databases">
        <title>Fjat-14205 dsm 2895.</title>
        <authorList>
            <person name="Liu B."/>
            <person name="Wang J."/>
            <person name="Zhu Y."/>
            <person name="Liu G."/>
            <person name="Chen Q."/>
            <person name="Chen Z."/>
            <person name="Lan J."/>
            <person name="Che J."/>
            <person name="Ge C."/>
            <person name="Shi H."/>
            <person name="Pan Z."/>
            <person name="Liu X."/>
        </authorList>
    </citation>
    <scope>NUCLEOTIDE SEQUENCE [LARGE SCALE GENOMIC DNA]</scope>
    <source>
        <strain evidence="14 16">DSM 2895</strain>
    </source>
</reference>
<dbReference type="GeneID" id="42304972"/>
<comment type="function">
    <text evidence="11">Involved in coproporphyrin-dependent heme b biosynthesis. Catalyzes the oxidation of coproporphyrinogen III to coproporphyrin III.</text>
</comment>
<comment type="pathway">
    <text evidence="3 11">Porphyrin-containing compound metabolism; protoheme biosynthesis.</text>
</comment>
<keyword evidence="11" id="KW-0963">Cytoplasm</keyword>
<dbReference type="Proteomes" id="UP000037269">
    <property type="component" value="Unassembled WGS sequence"/>
</dbReference>
<dbReference type="PATRIC" id="fig|47500.8.peg.6070"/>
<comment type="subcellular location">
    <subcellularLocation>
        <location evidence="11">Cytoplasm</location>
    </subcellularLocation>
</comment>
<comment type="catalytic activity">
    <reaction evidence="1">
        <text>coproporphyrinogen III + 3 O2 = coproporphyrin III + 3 H2O2</text>
        <dbReference type="Rhea" id="RHEA:43436"/>
        <dbReference type="ChEBI" id="CHEBI:15379"/>
        <dbReference type="ChEBI" id="CHEBI:16240"/>
        <dbReference type="ChEBI" id="CHEBI:57309"/>
        <dbReference type="ChEBI" id="CHEBI:131725"/>
        <dbReference type="EC" id="1.3.3.15"/>
    </reaction>
    <physiologicalReaction direction="left-to-right" evidence="1">
        <dbReference type="Rhea" id="RHEA:43437"/>
    </physiologicalReaction>
</comment>
<evidence type="ECO:0000313" key="17">
    <source>
        <dbReference type="Proteomes" id="UP000182836"/>
    </source>
</evidence>
<dbReference type="InterPro" id="IPR004572">
    <property type="entry name" value="Protoporphyrinogen_oxidase"/>
</dbReference>
<dbReference type="InterPro" id="IPR036188">
    <property type="entry name" value="FAD/NAD-bd_sf"/>
</dbReference>
<dbReference type="Pfam" id="PF01593">
    <property type="entry name" value="Amino_oxidase"/>
    <property type="match status" value="1"/>
</dbReference>
<proteinExistence type="inferred from homology"/>
<evidence type="ECO:0000313" key="14">
    <source>
        <dbReference type="EMBL" id="KON95288.1"/>
    </source>
</evidence>
<dbReference type="InterPro" id="IPR050464">
    <property type="entry name" value="Zeta_carotene_desat/Oxidored"/>
</dbReference>
<sequence>MSTQAFTVAIVGGGITGLTTAYYLQKAIQEQKLPIRYVLLESSERLGGQIQTDYTNGFVIERGPDSFLARKTSAARLAKEVGLENDLVRNQTGQAYILNNDQLYPIPGGAIMGIPTKLAPFVTTSLFSPAGKLRAALDLVLPRGEQGEGDRSLGEFFRHRLGNEVVENLIEPLLSGVYAGNIDDLSLMSTFPQFYHVERKYRSLILGMRSTTPKQPKASADKKTPSAFLTFKRGLQSLVEAIEQRLDPVCIRKDTAVEKICKTDEGYELQLSNGTVMAADSVVMTTPAKTTRDTLSAYPFINLLKEMPTTSVATVALAFPETAIKQDINGTGFIVSRNANYHITACTWVHKKWPQTTPKGKVLLRCFVGRADEDAIVYQPDEEIIKAVLTDLNKIMKIEQQPEFYHITRWKQVRPQYVVGHQQRMAKLEAELHAQLPGIFLAGAPYHGAGLPDCIDQGEASVHEVLKFLHMPEAIAQ</sequence>
<reference evidence="15 17" key="2">
    <citation type="submission" date="2016-10" db="EMBL/GenBank/DDBJ databases">
        <authorList>
            <person name="de Groot N.N."/>
        </authorList>
    </citation>
    <scope>NUCLEOTIDE SEQUENCE [LARGE SCALE GENOMIC DNA]</scope>
    <source>
        <strain evidence="15 17">DSM 2895</strain>
    </source>
</reference>
<dbReference type="GO" id="GO:0004729">
    <property type="term" value="F:oxygen-dependent protoporphyrinogen oxidase activity"/>
    <property type="evidence" value="ECO:0007669"/>
    <property type="project" value="UniProtKB-UniRule"/>
</dbReference>
<evidence type="ECO:0000313" key="16">
    <source>
        <dbReference type="Proteomes" id="UP000037269"/>
    </source>
</evidence>
<evidence type="ECO:0000256" key="2">
    <source>
        <dbReference type="ARBA" id="ARBA00001974"/>
    </source>
</evidence>